<name>A0AAW0PDH8_9GOBI</name>
<dbReference type="PANTHER" id="PTHR46481">
    <property type="entry name" value="ZINC FINGER BED DOMAIN-CONTAINING PROTEIN 4"/>
    <property type="match status" value="1"/>
</dbReference>
<evidence type="ECO:0000256" key="2">
    <source>
        <dbReference type="ARBA" id="ARBA00022771"/>
    </source>
</evidence>
<dbReference type="SUPFAM" id="SSF57667">
    <property type="entry name" value="beta-beta-alpha zinc fingers"/>
    <property type="match status" value="1"/>
</dbReference>
<feature type="non-terminal residue" evidence="8">
    <location>
        <position position="329"/>
    </location>
</feature>
<dbReference type="SMART" id="SM00614">
    <property type="entry name" value="ZnF_BED"/>
    <property type="match status" value="1"/>
</dbReference>
<dbReference type="PANTHER" id="PTHR46481:SF4">
    <property type="entry name" value="ZINC FINGER BED DOMAIN-CONTAINING PROTEIN 4"/>
    <property type="match status" value="1"/>
</dbReference>
<evidence type="ECO:0000313" key="8">
    <source>
        <dbReference type="EMBL" id="KAK7915974.1"/>
    </source>
</evidence>
<dbReference type="InterPro" id="IPR003656">
    <property type="entry name" value="Znf_BED"/>
</dbReference>
<dbReference type="Pfam" id="PF02892">
    <property type="entry name" value="zf-BED"/>
    <property type="match status" value="1"/>
</dbReference>
<feature type="region of interest" description="Disordered" evidence="6">
    <location>
        <begin position="1"/>
        <end position="21"/>
    </location>
</feature>
<feature type="domain" description="BED-type" evidence="7">
    <location>
        <begin position="27"/>
        <end position="80"/>
    </location>
</feature>
<protein>
    <recommendedName>
        <fullName evidence="7">BED-type domain-containing protein</fullName>
    </recommendedName>
</protein>
<keyword evidence="3" id="KW-0862">Zinc</keyword>
<dbReference type="GO" id="GO:0008270">
    <property type="term" value="F:zinc ion binding"/>
    <property type="evidence" value="ECO:0007669"/>
    <property type="project" value="UniProtKB-KW"/>
</dbReference>
<evidence type="ECO:0000256" key="4">
    <source>
        <dbReference type="ARBA" id="ARBA00023015"/>
    </source>
</evidence>
<evidence type="ECO:0000256" key="1">
    <source>
        <dbReference type="ARBA" id="ARBA00022723"/>
    </source>
</evidence>
<keyword evidence="5" id="KW-0804">Transcription</keyword>
<comment type="caution">
    <text evidence="8">The sequence shown here is derived from an EMBL/GenBank/DDBJ whole genome shotgun (WGS) entry which is preliminary data.</text>
</comment>
<reference evidence="9" key="1">
    <citation type="submission" date="2024-04" db="EMBL/GenBank/DDBJ databases">
        <title>Salinicola lusitanus LLJ914,a marine bacterium isolated from the Okinawa Trough.</title>
        <authorList>
            <person name="Li J."/>
        </authorList>
    </citation>
    <scope>NUCLEOTIDE SEQUENCE [LARGE SCALE GENOMIC DNA]</scope>
</reference>
<sequence length="329" mass="36540">MAAASESGAPTTDNRPKFENAPPSFKSVVWEHFGFGVEFNDKGEKLVNKTTTVCKLCLACTPYTTGNTTNMSAHLRRHHPQVSLTGTGKQQVTGQKSDQSIADLFQKSYSFTSDKHKKITHAVAVYIAKALQPYSMVENEGFCYLMKTMDPRYAVPSRTYFTSNVIPGLYDKARQNIVDDLAKSNNLALTTDSWTSRATESYLTITVHYIVDSDWQIKSAVLQTRPLYESHTSAHLSEELKQAAREWKLERPNVTIPVTTDNAANIVNAVRDTDGLGPQIGCFAHVINLAAKRAVSINAVSRLLGKIRKVVAFFHKSTTAHHTLTMKQE</sequence>
<evidence type="ECO:0000256" key="6">
    <source>
        <dbReference type="SAM" id="MobiDB-lite"/>
    </source>
</evidence>
<dbReference type="SUPFAM" id="SSF140996">
    <property type="entry name" value="Hermes dimerisation domain"/>
    <property type="match status" value="1"/>
</dbReference>
<dbReference type="GO" id="GO:0003677">
    <property type="term" value="F:DNA binding"/>
    <property type="evidence" value="ECO:0007669"/>
    <property type="project" value="InterPro"/>
</dbReference>
<keyword evidence="1" id="KW-0479">Metal-binding</keyword>
<accession>A0AAW0PDH8</accession>
<proteinExistence type="predicted"/>
<dbReference type="EMBL" id="JBBPFD010000008">
    <property type="protein sequence ID" value="KAK7915974.1"/>
    <property type="molecule type" value="Genomic_DNA"/>
</dbReference>
<dbReference type="InterPro" id="IPR036236">
    <property type="entry name" value="Znf_C2H2_sf"/>
</dbReference>
<evidence type="ECO:0000313" key="9">
    <source>
        <dbReference type="Proteomes" id="UP001460270"/>
    </source>
</evidence>
<dbReference type="InterPro" id="IPR012337">
    <property type="entry name" value="RNaseH-like_sf"/>
</dbReference>
<evidence type="ECO:0000259" key="7">
    <source>
        <dbReference type="Pfam" id="PF02892"/>
    </source>
</evidence>
<dbReference type="InterPro" id="IPR052035">
    <property type="entry name" value="ZnF_BED_domain_contain"/>
</dbReference>
<organism evidence="8 9">
    <name type="scientific">Mugilogobius chulae</name>
    <name type="common">yellowstripe goby</name>
    <dbReference type="NCBI Taxonomy" id="88201"/>
    <lineage>
        <taxon>Eukaryota</taxon>
        <taxon>Metazoa</taxon>
        <taxon>Chordata</taxon>
        <taxon>Craniata</taxon>
        <taxon>Vertebrata</taxon>
        <taxon>Euteleostomi</taxon>
        <taxon>Actinopterygii</taxon>
        <taxon>Neopterygii</taxon>
        <taxon>Teleostei</taxon>
        <taxon>Neoteleostei</taxon>
        <taxon>Acanthomorphata</taxon>
        <taxon>Gobiaria</taxon>
        <taxon>Gobiiformes</taxon>
        <taxon>Gobioidei</taxon>
        <taxon>Gobiidae</taxon>
        <taxon>Gobionellinae</taxon>
        <taxon>Mugilogobius</taxon>
    </lineage>
</organism>
<dbReference type="AlphaFoldDB" id="A0AAW0PDH8"/>
<keyword evidence="4" id="KW-0805">Transcription regulation</keyword>
<keyword evidence="9" id="KW-1185">Reference proteome</keyword>
<evidence type="ECO:0000256" key="5">
    <source>
        <dbReference type="ARBA" id="ARBA00023163"/>
    </source>
</evidence>
<keyword evidence="2" id="KW-0863">Zinc-finger</keyword>
<dbReference type="Proteomes" id="UP001460270">
    <property type="component" value="Unassembled WGS sequence"/>
</dbReference>
<evidence type="ECO:0000256" key="3">
    <source>
        <dbReference type="ARBA" id="ARBA00022833"/>
    </source>
</evidence>
<gene>
    <name evidence="8" type="ORF">WMY93_011735</name>
</gene>
<dbReference type="SUPFAM" id="SSF53098">
    <property type="entry name" value="Ribonuclease H-like"/>
    <property type="match status" value="1"/>
</dbReference>